<reference evidence="2 3" key="1">
    <citation type="journal article" date="2019" name="Nat. Plants">
        <title>Genome sequencing of Musa balbisiana reveals subgenome evolution and function divergence in polyploid bananas.</title>
        <authorList>
            <person name="Yao X."/>
        </authorList>
    </citation>
    <scope>NUCLEOTIDE SEQUENCE [LARGE SCALE GENOMIC DNA]</scope>
    <source>
        <strain evidence="3">cv. DH-PKW</strain>
        <tissue evidence="2">Leaves</tissue>
    </source>
</reference>
<gene>
    <name evidence="2" type="ORF">C4D60_Mb07t02180</name>
</gene>
<sequence>MALLSLIEVAQKNHHQEQEISFMEAASVSPTYSERNPNCGWMKAGEFDVLKVDVSGMLSPSSLPLAKDGRPTNEMKQYGGVLKALSKRRRLIPTAVAAILLVGGLGSLCTLQAQALIKCTLCH</sequence>
<keyword evidence="1" id="KW-1133">Transmembrane helix</keyword>
<evidence type="ECO:0000313" key="2">
    <source>
        <dbReference type="EMBL" id="THU59441.1"/>
    </source>
</evidence>
<organism evidence="2 3">
    <name type="scientific">Musa balbisiana</name>
    <name type="common">Banana</name>
    <dbReference type="NCBI Taxonomy" id="52838"/>
    <lineage>
        <taxon>Eukaryota</taxon>
        <taxon>Viridiplantae</taxon>
        <taxon>Streptophyta</taxon>
        <taxon>Embryophyta</taxon>
        <taxon>Tracheophyta</taxon>
        <taxon>Spermatophyta</taxon>
        <taxon>Magnoliopsida</taxon>
        <taxon>Liliopsida</taxon>
        <taxon>Zingiberales</taxon>
        <taxon>Musaceae</taxon>
        <taxon>Musa</taxon>
    </lineage>
</organism>
<dbReference type="AlphaFoldDB" id="A0A4S8JCJ6"/>
<evidence type="ECO:0000313" key="3">
    <source>
        <dbReference type="Proteomes" id="UP000317650"/>
    </source>
</evidence>
<evidence type="ECO:0000256" key="1">
    <source>
        <dbReference type="SAM" id="Phobius"/>
    </source>
</evidence>
<protein>
    <submittedName>
        <fullName evidence="2">Uncharacterized protein</fullName>
    </submittedName>
</protein>
<comment type="caution">
    <text evidence="2">The sequence shown here is derived from an EMBL/GenBank/DDBJ whole genome shotgun (WGS) entry which is preliminary data.</text>
</comment>
<dbReference type="Proteomes" id="UP000317650">
    <property type="component" value="Chromosome 7"/>
</dbReference>
<keyword evidence="1" id="KW-0812">Transmembrane</keyword>
<proteinExistence type="predicted"/>
<keyword evidence="1" id="KW-0472">Membrane</keyword>
<keyword evidence="3" id="KW-1185">Reference proteome</keyword>
<name>A0A4S8JCJ6_MUSBA</name>
<feature type="transmembrane region" description="Helical" evidence="1">
    <location>
        <begin position="91"/>
        <end position="113"/>
    </location>
</feature>
<dbReference type="EMBL" id="PYDT01000005">
    <property type="protein sequence ID" value="THU59441.1"/>
    <property type="molecule type" value="Genomic_DNA"/>
</dbReference>
<accession>A0A4S8JCJ6</accession>